<comment type="similarity">
    <text evidence="2">Belongs to the peptidase A1 family.</text>
</comment>
<evidence type="ECO:0000256" key="11">
    <source>
        <dbReference type="SAM" id="SignalP"/>
    </source>
</evidence>
<evidence type="ECO:0000313" key="13">
    <source>
        <dbReference type="EMBL" id="EGT60508.1"/>
    </source>
</evidence>
<dbReference type="OrthoDB" id="5804183at2759"/>
<dbReference type="OMA" id="CHIHDIG"/>
<evidence type="ECO:0000313" key="14">
    <source>
        <dbReference type="Proteomes" id="UP000008068"/>
    </source>
</evidence>
<feature type="signal peptide" evidence="11">
    <location>
        <begin position="1"/>
        <end position="18"/>
    </location>
</feature>
<keyword evidence="3" id="KW-0964">Secreted</keyword>
<name>G0NHF7_CAEBE</name>
<evidence type="ECO:0000256" key="6">
    <source>
        <dbReference type="ARBA" id="ARBA00022750"/>
    </source>
</evidence>
<dbReference type="SUPFAM" id="SSF50630">
    <property type="entry name" value="Acid proteases"/>
    <property type="match status" value="1"/>
</dbReference>
<dbReference type="GO" id="GO:0005764">
    <property type="term" value="C:lysosome"/>
    <property type="evidence" value="ECO:0007669"/>
    <property type="project" value="TreeGrafter"/>
</dbReference>
<evidence type="ECO:0000256" key="1">
    <source>
        <dbReference type="ARBA" id="ARBA00004613"/>
    </source>
</evidence>
<keyword evidence="9" id="KW-1015">Disulfide bond</keyword>
<dbReference type="eggNOG" id="KOG1339">
    <property type="taxonomic scope" value="Eukaryota"/>
</dbReference>
<keyword evidence="5 11" id="KW-0732">Signal</keyword>
<dbReference type="InterPro" id="IPR001461">
    <property type="entry name" value="Aspartic_peptidase_A1"/>
</dbReference>
<dbReference type="Gene3D" id="2.40.70.10">
    <property type="entry name" value="Acid Proteases"/>
    <property type="match status" value="2"/>
</dbReference>
<evidence type="ECO:0000256" key="5">
    <source>
        <dbReference type="ARBA" id="ARBA00022729"/>
    </source>
</evidence>
<dbReference type="Proteomes" id="UP000008068">
    <property type="component" value="Unassembled WGS sequence"/>
</dbReference>
<dbReference type="CDD" id="cd05471">
    <property type="entry name" value="pepsin_like"/>
    <property type="match status" value="1"/>
</dbReference>
<organism evidence="14">
    <name type="scientific">Caenorhabditis brenneri</name>
    <name type="common">Nematode worm</name>
    <dbReference type="NCBI Taxonomy" id="135651"/>
    <lineage>
        <taxon>Eukaryota</taxon>
        <taxon>Metazoa</taxon>
        <taxon>Ecdysozoa</taxon>
        <taxon>Nematoda</taxon>
        <taxon>Chromadorea</taxon>
        <taxon>Rhabditida</taxon>
        <taxon>Rhabditina</taxon>
        <taxon>Rhabditomorpha</taxon>
        <taxon>Rhabditoidea</taxon>
        <taxon>Rhabditidae</taxon>
        <taxon>Peloderinae</taxon>
        <taxon>Caenorhabditis</taxon>
    </lineage>
</organism>
<feature type="domain" description="Peptidase A1" evidence="12">
    <location>
        <begin position="61"/>
        <end position="381"/>
    </location>
</feature>
<keyword evidence="10" id="KW-0325">Glycoprotein</keyword>
<protein>
    <recommendedName>
        <fullName evidence="12">Peptidase A1 domain-containing protein</fullName>
    </recommendedName>
</protein>
<dbReference type="EMBL" id="GL379885">
    <property type="protein sequence ID" value="EGT60508.1"/>
    <property type="molecule type" value="Genomic_DNA"/>
</dbReference>
<proteinExistence type="inferred from homology"/>
<keyword evidence="4" id="KW-0645">Protease</keyword>
<dbReference type="InterPro" id="IPR033121">
    <property type="entry name" value="PEPTIDASE_A1"/>
</dbReference>
<sequence length="387" mass="42766">MVHLSLLILAQAFCLGSSGIFKHELIFRESRKVSLLRQGLSEPEILALFPQGVKDVGDSEYIGVITIGKPYQTFKVALQTGTSSLWIPAPEADSSCNNKTHFNPKTSDTFRITGRNFDLTYGMGTLFQDRVSGYMGQDLVTFGAYEEAQLKIPNSLFGLALTITDRFKNDTYIDGVLGLAPAMNYDRQYLSPLLNAIQQGFLDYPLFSVYLERHGSQSNVPGGMFTYGGIDVDHCGPVIDWLSFVSDSNYGFMIDSVSIGSYNYTRKMQVMTDTGTPFIAAPFYVLNGIVEILGAKYSNTTKSYCVPCDTPKPNLDITIGNIVYSVDPENYVIDINRSNTCLLAISGLSGYGMGPTWILGTPFMRQFCHIHDIGNQKMGLAKSLQKF</sequence>
<dbReference type="HOGENOM" id="CLU_013253_3_4_1"/>
<evidence type="ECO:0000259" key="12">
    <source>
        <dbReference type="PROSITE" id="PS51767"/>
    </source>
</evidence>
<dbReference type="InterPro" id="IPR021109">
    <property type="entry name" value="Peptidase_aspartic_dom_sf"/>
</dbReference>
<gene>
    <name evidence="13" type="ORF">CAEBREN_13884</name>
</gene>
<evidence type="ECO:0000256" key="4">
    <source>
        <dbReference type="ARBA" id="ARBA00022670"/>
    </source>
</evidence>
<evidence type="ECO:0000256" key="8">
    <source>
        <dbReference type="ARBA" id="ARBA00023145"/>
    </source>
</evidence>
<reference evidence="14" key="1">
    <citation type="submission" date="2011-07" db="EMBL/GenBank/DDBJ databases">
        <authorList>
            <consortium name="Caenorhabditis brenneri Sequencing and Analysis Consortium"/>
            <person name="Wilson R.K."/>
        </authorList>
    </citation>
    <scope>NUCLEOTIDE SEQUENCE [LARGE SCALE GENOMIC DNA]</scope>
    <source>
        <strain evidence="14">PB2801</strain>
    </source>
</reference>
<dbReference type="GO" id="GO:0005576">
    <property type="term" value="C:extracellular region"/>
    <property type="evidence" value="ECO:0007669"/>
    <property type="project" value="UniProtKB-SubCell"/>
</dbReference>
<keyword evidence="8" id="KW-0865">Zymogen</keyword>
<dbReference type="Pfam" id="PF00026">
    <property type="entry name" value="Asp"/>
    <property type="match status" value="1"/>
</dbReference>
<dbReference type="STRING" id="135651.G0NHF7"/>
<evidence type="ECO:0000256" key="3">
    <source>
        <dbReference type="ARBA" id="ARBA00022525"/>
    </source>
</evidence>
<dbReference type="AlphaFoldDB" id="G0NHF7"/>
<dbReference type="PANTHER" id="PTHR47966:SF30">
    <property type="entry name" value="PEPTIDASE A1 DOMAIN-CONTAINING PROTEIN"/>
    <property type="match status" value="1"/>
</dbReference>
<keyword evidence="7" id="KW-0378">Hydrolase</keyword>
<keyword evidence="6" id="KW-0064">Aspartyl protease</keyword>
<dbReference type="MEROPS" id="A01.A74"/>
<evidence type="ECO:0000256" key="9">
    <source>
        <dbReference type="ARBA" id="ARBA00023157"/>
    </source>
</evidence>
<accession>G0NHF7</accession>
<dbReference type="FunFam" id="2.40.70.10:FF:000058">
    <property type="entry name" value="ASpartyl Protease"/>
    <property type="match status" value="1"/>
</dbReference>
<evidence type="ECO:0000256" key="7">
    <source>
        <dbReference type="ARBA" id="ARBA00022801"/>
    </source>
</evidence>
<keyword evidence="14" id="KW-1185">Reference proteome</keyword>
<evidence type="ECO:0000256" key="2">
    <source>
        <dbReference type="ARBA" id="ARBA00007447"/>
    </source>
</evidence>
<dbReference type="GO" id="GO:0006508">
    <property type="term" value="P:proteolysis"/>
    <property type="evidence" value="ECO:0007669"/>
    <property type="project" value="UniProtKB-KW"/>
</dbReference>
<dbReference type="InterPro" id="IPR034164">
    <property type="entry name" value="Pepsin-like_dom"/>
</dbReference>
<feature type="chain" id="PRO_5003405310" description="Peptidase A1 domain-containing protein" evidence="11">
    <location>
        <begin position="19"/>
        <end position="387"/>
    </location>
</feature>
<evidence type="ECO:0000256" key="10">
    <source>
        <dbReference type="ARBA" id="ARBA00023180"/>
    </source>
</evidence>
<dbReference type="InParanoid" id="G0NHF7"/>
<dbReference type="PROSITE" id="PS51767">
    <property type="entry name" value="PEPTIDASE_A1"/>
    <property type="match status" value="1"/>
</dbReference>
<dbReference type="PRINTS" id="PR00792">
    <property type="entry name" value="PEPSIN"/>
</dbReference>
<dbReference type="GO" id="GO:0004190">
    <property type="term" value="F:aspartic-type endopeptidase activity"/>
    <property type="evidence" value="ECO:0007669"/>
    <property type="project" value="UniProtKB-KW"/>
</dbReference>
<comment type="subcellular location">
    <subcellularLocation>
        <location evidence="1">Secreted</location>
    </subcellularLocation>
</comment>
<dbReference type="PANTHER" id="PTHR47966">
    <property type="entry name" value="BETA-SITE APP-CLEAVING ENZYME, ISOFORM A-RELATED"/>
    <property type="match status" value="1"/>
</dbReference>